<feature type="domain" description="HTH cro/C1-type" evidence="6">
    <location>
        <begin position="14"/>
        <end position="68"/>
    </location>
</feature>
<dbReference type="InterPro" id="IPR050807">
    <property type="entry name" value="TransReg_Diox_bact_type"/>
</dbReference>
<dbReference type="Pfam" id="PF09856">
    <property type="entry name" value="ScfRs"/>
    <property type="match status" value="1"/>
</dbReference>
<dbReference type="Gene3D" id="1.10.260.40">
    <property type="entry name" value="lambda repressor-like DNA-binding domains"/>
    <property type="match status" value="1"/>
</dbReference>
<proteinExistence type="inferred from homology"/>
<dbReference type="PROSITE" id="PS50943">
    <property type="entry name" value="HTH_CROC1"/>
    <property type="match status" value="1"/>
</dbReference>
<dbReference type="GO" id="GO:0003700">
    <property type="term" value="F:DNA-binding transcription factor activity"/>
    <property type="evidence" value="ECO:0007669"/>
    <property type="project" value="TreeGrafter"/>
</dbReference>
<dbReference type="STRING" id="1120919.GCA_000429165_01004"/>
<dbReference type="InterPro" id="IPR001387">
    <property type="entry name" value="Cro/C1-type_HTH"/>
</dbReference>
<name>A0A511XB12_9PROT</name>
<evidence type="ECO:0000256" key="1">
    <source>
        <dbReference type="ARBA" id="ARBA00007227"/>
    </source>
</evidence>
<reference evidence="7 8" key="1">
    <citation type="submission" date="2019-07" db="EMBL/GenBank/DDBJ databases">
        <title>Whole genome shotgun sequence of Acetobacter nitrogenifigens NBRC 105050.</title>
        <authorList>
            <person name="Hosoyama A."/>
            <person name="Uohara A."/>
            <person name="Ohji S."/>
            <person name="Ichikawa N."/>
        </authorList>
    </citation>
    <scope>NUCLEOTIDE SEQUENCE [LARGE SCALE GENOMIC DNA]</scope>
    <source>
        <strain evidence="7 8">NBRC 105050</strain>
    </source>
</reference>
<dbReference type="GO" id="GO:0003677">
    <property type="term" value="F:DNA binding"/>
    <property type="evidence" value="ECO:0007669"/>
    <property type="project" value="UniProtKB-KW"/>
</dbReference>
<evidence type="ECO:0000313" key="8">
    <source>
        <dbReference type="Proteomes" id="UP000321635"/>
    </source>
</evidence>
<feature type="compositionally biased region" description="Low complexity" evidence="5">
    <location>
        <begin position="154"/>
        <end position="163"/>
    </location>
</feature>
<sequence length="515" mass="57030">MIRRANKVFAGSRIRELRGRIGQTQQALAQELGLSASYLNQIENDQRPIPPPLLLKLCKIFEVSEAYFGDTDEIRQIQALREILGDPLFKTASLRPAELQAAVRAAPGLADRFITLYRSFRAMSEHAAPDNATMPRNLKSNDPHSPASAPPSPARAGATGAPSIFSDRKTGNDDLKPATTPPYEAVGDWVHDEHNYFDEADRAAEDLYESSAFSNGMMAANLARYLRDRHGIRVVTDTDLDRKGVVWRLDRRGKRLFIADGVPSESAVFWMAQAVGRLDYARVLDRAIKRAHLNSSDARGLARVGMSNYFAGALLLPYERFRHSALEKRHDLDQLQRQFGVSFEQVCHRLSTLQRSGAEGIPFYFIKTDIAGNILKSHSATRFSLSRFGGLCSQWNVFRSFSAPGQLHVQVSRTTDDAVYLNVARTVGHAGVSYFDRPRLVAVVLGCSISHASDIVYAAGLDLDDERMIIPIGPGCRACIRTDCRHRALPAAGFQIDAGGEERGVVPYHMVPNPE</sequence>
<gene>
    <name evidence="7" type="ORF">ANI02nite_20330</name>
</gene>
<dbReference type="RefSeq" id="WP_026397135.1">
    <property type="nucleotide sequence ID" value="NZ_AUBI01000003.1"/>
</dbReference>
<dbReference type="SUPFAM" id="SSF47413">
    <property type="entry name" value="lambda repressor-like DNA-binding domains"/>
    <property type="match status" value="1"/>
</dbReference>
<dbReference type="Pfam" id="PF01381">
    <property type="entry name" value="HTH_3"/>
    <property type="match status" value="1"/>
</dbReference>
<dbReference type="Proteomes" id="UP000321635">
    <property type="component" value="Unassembled WGS sequence"/>
</dbReference>
<protein>
    <submittedName>
        <fullName evidence="7">XRE family transcriptional regulator</fullName>
    </submittedName>
</protein>
<dbReference type="PANTHER" id="PTHR46797">
    <property type="entry name" value="HTH-TYPE TRANSCRIPTIONAL REGULATOR"/>
    <property type="match status" value="1"/>
</dbReference>
<evidence type="ECO:0000256" key="3">
    <source>
        <dbReference type="ARBA" id="ARBA00023125"/>
    </source>
</evidence>
<dbReference type="SMART" id="SM00530">
    <property type="entry name" value="HTH_XRE"/>
    <property type="match status" value="1"/>
</dbReference>
<dbReference type="GO" id="GO:0005829">
    <property type="term" value="C:cytosol"/>
    <property type="evidence" value="ECO:0007669"/>
    <property type="project" value="TreeGrafter"/>
</dbReference>
<organism evidence="7 8">
    <name type="scientific">Acetobacter nitrogenifigens DSM 23921 = NBRC 105050</name>
    <dbReference type="NCBI Taxonomy" id="1120919"/>
    <lineage>
        <taxon>Bacteria</taxon>
        <taxon>Pseudomonadati</taxon>
        <taxon>Pseudomonadota</taxon>
        <taxon>Alphaproteobacteria</taxon>
        <taxon>Acetobacterales</taxon>
        <taxon>Acetobacteraceae</taxon>
        <taxon>Acetobacter</taxon>
    </lineage>
</organism>
<evidence type="ECO:0000256" key="4">
    <source>
        <dbReference type="ARBA" id="ARBA00023163"/>
    </source>
</evidence>
<dbReference type="PIRSF" id="PIRSF019251">
    <property type="entry name" value="Rv0465c"/>
    <property type="match status" value="1"/>
</dbReference>
<dbReference type="InterPro" id="IPR018653">
    <property type="entry name" value="ScfR_C"/>
</dbReference>
<dbReference type="InterPro" id="IPR010982">
    <property type="entry name" value="Lambda_DNA-bd_dom_sf"/>
</dbReference>
<feature type="compositionally biased region" description="Basic and acidic residues" evidence="5">
    <location>
        <begin position="166"/>
        <end position="176"/>
    </location>
</feature>
<dbReference type="InterPro" id="IPR010359">
    <property type="entry name" value="IrrE_HExxH"/>
</dbReference>
<comment type="caution">
    <text evidence="7">The sequence shown here is derived from an EMBL/GenBank/DDBJ whole genome shotgun (WGS) entry which is preliminary data.</text>
</comment>
<dbReference type="CDD" id="cd00093">
    <property type="entry name" value="HTH_XRE"/>
    <property type="match status" value="1"/>
</dbReference>
<evidence type="ECO:0000256" key="2">
    <source>
        <dbReference type="ARBA" id="ARBA00023015"/>
    </source>
</evidence>
<accession>A0A511XB12</accession>
<dbReference type="OrthoDB" id="1123084at2"/>
<dbReference type="InterPro" id="IPR026281">
    <property type="entry name" value="HTH_RamB"/>
</dbReference>
<dbReference type="Pfam" id="PF06114">
    <property type="entry name" value="Peptidase_M78"/>
    <property type="match status" value="1"/>
</dbReference>
<evidence type="ECO:0000256" key="5">
    <source>
        <dbReference type="SAM" id="MobiDB-lite"/>
    </source>
</evidence>
<keyword evidence="2" id="KW-0805">Transcription regulation</keyword>
<evidence type="ECO:0000313" key="7">
    <source>
        <dbReference type="EMBL" id="GEN60149.1"/>
    </source>
</evidence>
<dbReference type="EMBL" id="BJYF01000011">
    <property type="protein sequence ID" value="GEN60149.1"/>
    <property type="molecule type" value="Genomic_DNA"/>
</dbReference>
<feature type="region of interest" description="Disordered" evidence="5">
    <location>
        <begin position="127"/>
        <end position="184"/>
    </location>
</feature>
<keyword evidence="4" id="KW-0804">Transcription</keyword>
<dbReference type="AlphaFoldDB" id="A0A511XB12"/>
<keyword evidence="8" id="KW-1185">Reference proteome</keyword>
<evidence type="ECO:0000259" key="6">
    <source>
        <dbReference type="PROSITE" id="PS50943"/>
    </source>
</evidence>
<comment type="similarity">
    <text evidence="1">Belongs to the short-chain fatty acyl-CoA assimilation regulator (ScfR) family.</text>
</comment>
<keyword evidence="3" id="KW-0238">DNA-binding</keyword>
<dbReference type="PANTHER" id="PTHR46797:SF23">
    <property type="entry name" value="HTH-TYPE TRANSCRIPTIONAL REGULATOR SUTR"/>
    <property type="match status" value="1"/>
</dbReference>